<sequence length="61" mass="6800">MAAFARILLIVGGLNWGLVGLGYFIKKDLNFIDLLSSYYTTLPAIIYCVMGVAAIWLIFKK</sequence>
<keyword evidence="1" id="KW-1133">Transmembrane helix</keyword>
<comment type="caution">
    <text evidence="2">The sequence shown here is derived from an EMBL/GenBank/DDBJ whole genome shotgun (WGS) entry which is preliminary data.</text>
</comment>
<proteinExistence type="predicted"/>
<accession>A0A644T7W8</accession>
<dbReference type="InterPro" id="IPR007211">
    <property type="entry name" value="DUF378"/>
</dbReference>
<evidence type="ECO:0000313" key="2">
    <source>
        <dbReference type="EMBL" id="MPL62282.1"/>
    </source>
</evidence>
<dbReference type="EMBL" id="VSSQ01000017">
    <property type="protein sequence ID" value="MPL62282.1"/>
    <property type="molecule type" value="Genomic_DNA"/>
</dbReference>
<gene>
    <name evidence="2" type="ORF">SDC9_07893</name>
</gene>
<keyword evidence="1" id="KW-0472">Membrane</keyword>
<name>A0A644T7W8_9ZZZZ</name>
<dbReference type="AlphaFoldDB" id="A0A644T7W8"/>
<feature type="transmembrane region" description="Helical" evidence="1">
    <location>
        <begin position="37"/>
        <end position="59"/>
    </location>
</feature>
<keyword evidence="1" id="KW-0812">Transmembrane</keyword>
<organism evidence="2">
    <name type="scientific">bioreactor metagenome</name>
    <dbReference type="NCBI Taxonomy" id="1076179"/>
    <lineage>
        <taxon>unclassified sequences</taxon>
        <taxon>metagenomes</taxon>
        <taxon>ecological metagenomes</taxon>
    </lineage>
</organism>
<evidence type="ECO:0000256" key="1">
    <source>
        <dbReference type="SAM" id="Phobius"/>
    </source>
</evidence>
<reference evidence="2" key="1">
    <citation type="submission" date="2019-08" db="EMBL/GenBank/DDBJ databases">
        <authorList>
            <person name="Kucharzyk K."/>
            <person name="Murdoch R.W."/>
            <person name="Higgins S."/>
            <person name="Loffler F."/>
        </authorList>
    </citation>
    <scope>NUCLEOTIDE SEQUENCE</scope>
</reference>
<protein>
    <recommendedName>
        <fullName evidence="3">DUF378 domain-containing protein</fullName>
    </recommendedName>
</protein>
<feature type="transmembrane region" description="Helical" evidence="1">
    <location>
        <begin position="7"/>
        <end position="25"/>
    </location>
</feature>
<dbReference type="Pfam" id="PF04070">
    <property type="entry name" value="DUF378"/>
    <property type="match status" value="1"/>
</dbReference>
<evidence type="ECO:0008006" key="3">
    <source>
        <dbReference type="Google" id="ProtNLM"/>
    </source>
</evidence>